<proteinExistence type="predicted"/>
<keyword evidence="3" id="KW-1185">Reference proteome</keyword>
<evidence type="ECO:0000313" key="2">
    <source>
        <dbReference type="EMBL" id="RAJ24717.1"/>
    </source>
</evidence>
<dbReference type="Gene3D" id="2.60.40.10">
    <property type="entry name" value="Immunoglobulins"/>
    <property type="match status" value="1"/>
</dbReference>
<dbReference type="STRING" id="49280.A9996_10050"/>
<evidence type="ECO:0000313" key="3">
    <source>
        <dbReference type="Proteomes" id="UP000248987"/>
    </source>
</evidence>
<evidence type="ECO:0000259" key="1">
    <source>
        <dbReference type="Pfam" id="PF01345"/>
    </source>
</evidence>
<dbReference type="InterPro" id="IPR051172">
    <property type="entry name" value="Chlamydia_OmcB"/>
</dbReference>
<protein>
    <submittedName>
        <fullName evidence="2">Putative repeat protein (TIGR01451 family)</fullName>
    </submittedName>
</protein>
<dbReference type="RefSeq" id="WP_066434062.1">
    <property type="nucleotide sequence ID" value="NZ_LZRN01000018.1"/>
</dbReference>
<dbReference type="AlphaFoldDB" id="A0A1A7R1N1"/>
<reference evidence="2 3" key="1">
    <citation type="submission" date="2018-06" db="EMBL/GenBank/DDBJ databases">
        <title>Genomic Encyclopedia of Archaeal and Bacterial Type Strains, Phase II (KMG-II): from individual species to whole genera.</title>
        <authorList>
            <person name="Goeker M."/>
        </authorList>
    </citation>
    <scope>NUCLEOTIDE SEQUENCE [LARGE SCALE GENOMIC DNA]</scope>
    <source>
        <strain evidence="2 3">DSM 12408</strain>
    </source>
</reference>
<dbReference type="OrthoDB" id="643861at2"/>
<dbReference type="InterPro" id="IPR013783">
    <property type="entry name" value="Ig-like_fold"/>
</dbReference>
<dbReference type="PANTHER" id="PTHR34819">
    <property type="entry name" value="LARGE CYSTEINE-RICH PERIPLASMIC PROTEIN OMCB"/>
    <property type="match status" value="1"/>
</dbReference>
<gene>
    <name evidence="2" type="ORF">LX77_01713</name>
</gene>
<dbReference type="PANTHER" id="PTHR34819:SF3">
    <property type="entry name" value="CELL SURFACE PROTEIN"/>
    <property type="match status" value="1"/>
</dbReference>
<organism evidence="2 3">
    <name type="scientific">Gelidibacter algens</name>
    <dbReference type="NCBI Taxonomy" id="49280"/>
    <lineage>
        <taxon>Bacteria</taxon>
        <taxon>Pseudomonadati</taxon>
        <taxon>Bacteroidota</taxon>
        <taxon>Flavobacteriia</taxon>
        <taxon>Flavobacteriales</taxon>
        <taxon>Flavobacteriaceae</taxon>
        <taxon>Gelidibacter</taxon>
    </lineage>
</organism>
<dbReference type="Pfam" id="PF17963">
    <property type="entry name" value="Big_9"/>
    <property type="match status" value="1"/>
</dbReference>
<dbReference type="Gene3D" id="2.60.40.3440">
    <property type="match status" value="1"/>
</dbReference>
<dbReference type="NCBIfam" id="TIGR01451">
    <property type="entry name" value="B_ant_repeat"/>
    <property type="match status" value="1"/>
</dbReference>
<sequence>MKVLTKKMRKGNTRIVNIWVLGLLVLTTTVSTHAQNITNIYTDYGGFWTSGSGNINPVYPDFSHNLIAFTYDGKIYSTGVNNQLLNQFGVTFEAKSYQALPVLNIPISPGGSRFIQLGQMQDGLNNAISILPAPYTAPTRLSKVLTDGIQGLDISSGVTNIKYADGTLVEMEFPFTTIESVSEIGDNIPDILVSQIAQPSSQAIDEVWFEDALGNVVGNKIFINQTNLPVLGRSMNDFFNPDTGASGGSGFVNSQREIRISAFDAVDFGLNASNFDEAKKLIYKLGGSSDPAFLAFSNNFISVLAANDDLVTIGIDTPVIIDVLDNDLIPGGIVISSTEIVAGGEPSHGTVVVNPDQTISYTPDLGFIGLDSFLYKICTESGSCAEAVVTVTVGASDIEVTKVILESNAGVGDQITFVVTVTNNGPYDAVGVRVSDLLPSGYTLNSATTSVGSYSNGSGNWSVGNLALNASEILTIQATIEDTGPYTNTAKASSSTYDPDVTNNTASATPNTVPSATAKAACQSGLHFQSITVDLTGEPGWEIAYTFNGIAYTESNIMSGSFIFNPSERGVFYINTVTDGSGNKVTYSSIPPLYSGIRAFSYPCFIITNPMIPSKVKDN</sequence>
<dbReference type="InterPro" id="IPR047589">
    <property type="entry name" value="DUF11_rpt"/>
</dbReference>
<dbReference type="InterPro" id="IPR001434">
    <property type="entry name" value="OmcB-like_DUF11"/>
</dbReference>
<comment type="caution">
    <text evidence="2">The sequence shown here is derived from an EMBL/GenBank/DDBJ whole genome shotgun (WGS) entry which is preliminary data.</text>
</comment>
<feature type="domain" description="DUF11" evidence="1">
    <location>
        <begin position="397"/>
        <end position="509"/>
    </location>
</feature>
<dbReference type="Proteomes" id="UP000248987">
    <property type="component" value="Unassembled WGS sequence"/>
</dbReference>
<dbReference type="Pfam" id="PF01345">
    <property type="entry name" value="DUF11"/>
    <property type="match status" value="1"/>
</dbReference>
<dbReference type="EMBL" id="QLLQ01000005">
    <property type="protein sequence ID" value="RAJ24717.1"/>
    <property type="molecule type" value="Genomic_DNA"/>
</dbReference>
<accession>A0A1A7R1N1</accession>
<name>A0A1A7R1N1_9FLAO</name>